<dbReference type="AlphaFoldDB" id="A0AAD5HAB6"/>
<gene>
    <name evidence="1" type="ORF">K450DRAFT_262209</name>
</gene>
<evidence type="ECO:0000313" key="1">
    <source>
        <dbReference type="EMBL" id="KAI8575356.1"/>
    </source>
</evidence>
<evidence type="ECO:0000313" key="2">
    <source>
        <dbReference type="Proteomes" id="UP001206595"/>
    </source>
</evidence>
<sequence>MTTVRPWPPLFGTLNFPVGWLTTSLTQFWALYINHWVANCDCPHLLRLNEQRCMNSFL</sequence>
<dbReference type="GeneID" id="75917782"/>
<proteinExistence type="predicted"/>
<dbReference type="RefSeq" id="XP_051440360.1">
    <property type="nucleotide sequence ID" value="XM_051592439.1"/>
</dbReference>
<protein>
    <submittedName>
        <fullName evidence="1">Uncharacterized protein</fullName>
    </submittedName>
</protein>
<accession>A0AAD5HAB6</accession>
<dbReference type="EMBL" id="MU620985">
    <property type="protein sequence ID" value="KAI8575356.1"/>
    <property type="molecule type" value="Genomic_DNA"/>
</dbReference>
<organism evidence="1 2">
    <name type="scientific">Umbelopsis ramanniana AG</name>
    <dbReference type="NCBI Taxonomy" id="1314678"/>
    <lineage>
        <taxon>Eukaryota</taxon>
        <taxon>Fungi</taxon>
        <taxon>Fungi incertae sedis</taxon>
        <taxon>Mucoromycota</taxon>
        <taxon>Mucoromycotina</taxon>
        <taxon>Umbelopsidomycetes</taxon>
        <taxon>Umbelopsidales</taxon>
        <taxon>Umbelopsidaceae</taxon>
        <taxon>Umbelopsis</taxon>
    </lineage>
</organism>
<dbReference type="Proteomes" id="UP001206595">
    <property type="component" value="Unassembled WGS sequence"/>
</dbReference>
<reference evidence="1" key="2">
    <citation type="journal article" date="2022" name="Proc. Natl. Acad. Sci. U.S.A.">
        <title>Diploid-dominant life cycles characterize the early evolution of Fungi.</title>
        <authorList>
            <person name="Amses K.R."/>
            <person name="Simmons D.R."/>
            <person name="Longcore J.E."/>
            <person name="Mondo S.J."/>
            <person name="Seto K."/>
            <person name="Jeronimo G.H."/>
            <person name="Bonds A.E."/>
            <person name="Quandt C.A."/>
            <person name="Davis W.J."/>
            <person name="Chang Y."/>
            <person name="Federici B.A."/>
            <person name="Kuo A."/>
            <person name="LaButti K."/>
            <person name="Pangilinan J."/>
            <person name="Andreopoulos W."/>
            <person name="Tritt A."/>
            <person name="Riley R."/>
            <person name="Hundley H."/>
            <person name="Johnson J."/>
            <person name="Lipzen A."/>
            <person name="Barry K."/>
            <person name="Lang B.F."/>
            <person name="Cuomo C.A."/>
            <person name="Buchler N.E."/>
            <person name="Grigoriev I.V."/>
            <person name="Spatafora J.W."/>
            <person name="Stajich J.E."/>
            <person name="James T.Y."/>
        </authorList>
    </citation>
    <scope>NUCLEOTIDE SEQUENCE</scope>
    <source>
        <strain evidence="1">AG</strain>
    </source>
</reference>
<comment type="caution">
    <text evidence="1">The sequence shown here is derived from an EMBL/GenBank/DDBJ whole genome shotgun (WGS) entry which is preliminary data.</text>
</comment>
<keyword evidence="2" id="KW-1185">Reference proteome</keyword>
<name>A0AAD5HAB6_UMBRA</name>
<reference evidence="1" key="1">
    <citation type="submission" date="2021-06" db="EMBL/GenBank/DDBJ databases">
        <authorList>
            <consortium name="DOE Joint Genome Institute"/>
            <person name="Mondo S.J."/>
            <person name="Amses K.R."/>
            <person name="Simmons D.R."/>
            <person name="Longcore J.E."/>
            <person name="Seto K."/>
            <person name="Alves G.H."/>
            <person name="Bonds A.E."/>
            <person name="Quandt C.A."/>
            <person name="Davis W.J."/>
            <person name="Chang Y."/>
            <person name="Letcher P.M."/>
            <person name="Powell M.J."/>
            <person name="Kuo A."/>
            <person name="Labutti K."/>
            <person name="Pangilinan J."/>
            <person name="Andreopoulos W."/>
            <person name="Tritt A."/>
            <person name="Riley R."/>
            <person name="Hundley H."/>
            <person name="Johnson J."/>
            <person name="Lipzen A."/>
            <person name="Barry K."/>
            <person name="Berbee M.L."/>
            <person name="Buchler N.E."/>
            <person name="Grigoriev I.V."/>
            <person name="Spatafora J.W."/>
            <person name="Stajich J.E."/>
            <person name="James T.Y."/>
        </authorList>
    </citation>
    <scope>NUCLEOTIDE SEQUENCE</scope>
    <source>
        <strain evidence="1">AG</strain>
    </source>
</reference>